<dbReference type="Gene3D" id="3.90.226.10">
    <property type="entry name" value="2-enoyl-CoA Hydratase, Chain A, domain 1"/>
    <property type="match status" value="1"/>
</dbReference>
<dbReference type="GO" id="GO:0030288">
    <property type="term" value="C:outer membrane-bounded periplasmic space"/>
    <property type="evidence" value="ECO:0007669"/>
    <property type="project" value="TreeGrafter"/>
</dbReference>
<name>A0A2G6E9I3_9BACT</name>
<feature type="region of interest" description="Disordered" evidence="7">
    <location>
        <begin position="371"/>
        <end position="421"/>
    </location>
</feature>
<evidence type="ECO:0000256" key="2">
    <source>
        <dbReference type="ARBA" id="ARBA00022670"/>
    </source>
</evidence>
<dbReference type="PROSITE" id="PS50106">
    <property type="entry name" value="PDZ"/>
    <property type="match status" value="1"/>
</dbReference>
<evidence type="ECO:0000313" key="10">
    <source>
        <dbReference type="Proteomes" id="UP000229740"/>
    </source>
</evidence>
<keyword evidence="2 5" id="KW-0645">Protease</keyword>
<comment type="caution">
    <text evidence="9">The sequence shown here is derived from an EMBL/GenBank/DDBJ whole genome shotgun (WGS) entry which is preliminary data.</text>
</comment>
<sequence>MQKHLRSQHIIFLIFALFAALVMGAGIADKVLATQTETYEKLKIFSEVLYLIQTNYVEDADIQDVIYGGINGMLKTLDPHSSFMPPDVYQEMQVETRGNFGGLGIQIGIKDEQLTVIAPIDDTPAFRAGVLAGDRIVKIEELPTRDMTLIEAVKLLRGPKGTQITISILREGFEKPKEFTITRGIIELDSSSHRMLSDHIGYIRLRQFQDDSADEIEEALRDLEEQHVEALILDLRSNPGGLLNAAVEVSDKFLEKGKLIVYTEGRKKNQDMRFVAHQEFTHPNYPMVVLVNHGSASASEIVSGALQDHSRAIIVGTQTYGKGSVQSVIPLSDNSGLRLTTARYYTPSGRTIHEKGITPDIIVPADQVAGAPNPEEEAAAEEAGDQSVSAENEEQTESMLDEEEETVDEESEEPESEESVAAKEVEMLLQKDVQLQRGVDVLRGILIFESQSI</sequence>
<dbReference type="SUPFAM" id="SSF52096">
    <property type="entry name" value="ClpP/crotonase"/>
    <property type="match status" value="1"/>
</dbReference>
<dbReference type="Proteomes" id="UP000229740">
    <property type="component" value="Unassembled WGS sequence"/>
</dbReference>
<dbReference type="GO" id="GO:0008236">
    <property type="term" value="F:serine-type peptidase activity"/>
    <property type="evidence" value="ECO:0007669"/>
    <property type="project" value="UniProtKB-KW"/>
</dbReference>
<dbReference type="NCBIfam" id="TIGR00225">
    <property type="entry name" value="prc"/>
    <property type="match status" value="1"/>
</dbReference>
<dbReference type="SMART" id="SM00245">
    <property type="entry name" value="TSPc"/>
    <property type="match status" value="1"/>
</dbReference>
<reference evidence="9 10" key="1">
    <citation type="submission" date="2017-10" db="EMBL/GenBank/DDBJ databases">
        <title>Novel microbial diversity and functional potential in the marine mammal oral microbiome.</title>
        <authorList>
            <person name="Dudek N.K."/>
            <person name="Sun C.L."/>
            <person name="Burstein D."/>
            <person name="Kantor R.S."/>
            <person name="Aliaga Goltsman D.S."/>
            <person name="Bik E.M."/>
            <person name="Thomas B.C."/>
            <person name="Banfield J.F."/>
            <person name="Relman D.A."/>
        </authorList>
    </citation>
    <scope>NUCLEOTIDE SEQUENCE [LARGE SCALE GENOMIC DNA]</scope>
    <source>
        <strain evidence="9">DOLZORAL124_49_17</strain>
    </source>
</reference>
<dbReference type="Gene3D" id="3.30.750.44">
    <property type="match status" value="1"/>
</dbReference>
<protein>
    <submittedName>
        <fullName evidence="9">Peptidase S41</fullName>
    </submittedName>
</protein>
<feature type="domain" description="PDZ" evidence="8">
    <location>
        <begin position="89"/>
        <end position="157"/>
    </location>
</feature>
<dbReference type="SMART" id="SM00228">
    <property type="entry name" value="PDZ"/>
    <property type="match status" value="1"/>
</dbReference>
<dbReference type="CDD" id="cd06782">
    <property type="entry name" value="cpPDZ_CPP-like"/>
    <property type="match status" value="1"/>
</dbReference>
<evidence type="ECO:0000256" key="1">
    <source>
        <dbReference type="ARBA" id="ARBA00009179"/>
    </source>
</evidence>
<gene>
    <name evidence="9" type="ORF">CSB45_02970</name>
</gene>
<dbReference type="FunFam" id="3.90.226.10:FF:000029">
    <property type="entry name" value="Peptidase, S41 family"/>
    <property type="match status" value="1"/>
</dbReference>
<keyword evidence="6" id="KW-0175">Coiled coil</keyword>
<dbReference type="InterPro" id="IPR055210">
    <property type="entry name" value="CtpA/B_N"/>
</dbReference>
<evidence type="ECO:0000256" key="5">
    <source>
        <dbReference type="RuleBase" id="RU004404"/>
    </source>
</evidence>
<dbReference type="Gene3D" id="2.30.42.10">
    <property type="match status" value="1"/>
</dbReference>
<accession>A0A2G6E9I3</accession>
<dbReference type="Pfam" id="PF17820">
    <property type="entry name" value="PDZ_6"/>
    <property type="match status" value="1"/>
</dbReference>
<evidence type="ECO:0000256" key="6">
    <source>
        <dbReference type="SAM" id="Coils"/>
    </source>
</evidence>
<dbReference type="Pfam" id="PF03572">
    <property type="entry name" value="Peptidase_S41"/>
    <property type="match status" value="1"/>
</dbReference>
<comment type="similarity">
    <text evidence="1 5">Belongs to the peptidase S41A family.</text>
</comment>
<organism evidence="9 10">
    <name type="scientific">candidate division KSB3 bacterium</name>
    <dbReference type="NCBI Taxonomy" id="2044937"/>
    <lineage>
        <taxon>Bacteria</taxon>
        <taxon>candidate division KSB3</taxon>
    </lineage>
</organism>
<dbReference type="SUPFAM" id="SSF50156">
    <property type="entry name" value="PDZ domain-like"/>
    <property type="match status" value="1"/>
</dbReference>
<dbReference type="InterPro" id="IPR005151">
    <property type="entry name" value="Tail-specific_protease"/>
</dbReference>
<dbReference type="EMBL" id="PDPS01000022">
    <property type="protein sequence ID" value="PID58522.1"/>
    <property type="molecule type" value="Genomic_DNA"/>
</dbReference>
<keyword evidence="4 5" id="KW-0720">Serine protease</keyword>
<dbReference type="InterPro" id="IPR041489">
    <property type="entry name" value="PDZ_6"/>
</dbReference>
<dbReference type="GO" id="GO:0007165">
    <property type="term" value="P:signal transduction"/>
    <property type="evidence" value="ECO:0007669"/>
    <property type="project" value="TreeGrafter"/>
</dbReference>
<dbReference type="CDD" id="cd07560">
    <property type="entry name" value="Peptidase_S41_CPP"/>
    <property type="match status" value="1"/>
</dbReference>
<evidence type="ECO:0000256" key="7">
    <source>
        <dbReference type="SAM" id="MobiDB-lite"/>
    </source>
</evidence>
<feature type="coiled-coil region" evidence="6">
    <location>
        <begin position="206"/>
        <end position="233"/>
    </location>
</feature>
<evidence type="ECO:0000259" key="8">
    <source>
        <dbReference type="PROSITE" id="PS50106"/>
    </source>
</evidence>
<feature type="compositionally biased region" description="Acidic residues" evidence="7">
    <location>
        <begin position="391"/>
        <end position="418"/>
    </location>
</feature>
<dbReference type="InterPro" id="IPR001478">
    <property type="entry name" value="PDZ"/>
</dbReference>
<dbReference type="InterPro" id="IPR036034">
    <property type="entry name" value="PDZ_sf"/>
</dbReference>
<dbReference type="PANTHER" id="PTHR32060">
    <property type="entry name" value="TAIL-SPECIFIC PROTEASE"/>
    <property type="match status" value="1"/>
</dbReference>
<keyword evidence="3 5" id="KW-0378">Hydrolase</keyword>
<dbReference type="InterPro" id="IPR029045">
    <property type="entry name" value="ClpP/crotonase-like_dom_sf"/>
</dbReference>
<dbReference type="Pfam" id="PF22694">
    <property type="entry name" value="CtpB_N-like"/>
    <property type="match status" value="1"/>
</dbReference>
<evidence type="ECO:0000256" key="3">
    <source>
        <dbReference type="ARBA" id="ARBA00022801"/>
    </source>
</evidence>
<proteinExistence type="inferred from homology"/>
<dbReference type="FunFam" id="2.30.42.10:FF:000063">
    <property type="entry name" value="Peptidase, S41 family"/>
    <property type="match status" value="1"/>
</dbReference>
<evidence type="ECO:0000256" key="4">
    <source>
        <dbReference type="ARBA" id="ARBA00022825"/>
    </source>
</evidence>
<dbReference type="InterPro" id="IPR004447">
    <property type="entry name" value="Peptidase_S41A"/>
</dbReference>
<dbReference type="PANTHER" id="PTHR32060:SF30">
    <property type="entry name" value="CARBOXY-TERMINAL PROCESSING PROTEASE CTPA"/>
    <property type="match status" value="1"/>
</dbReference>
<dbReference type="AlphaFoldDB" id="A0A2G6E9I3"/>
<evidence type="ECO:0000313" key="9">
    <source>
        <dbReference type="EMBL" id="PID58522.1"/>
    </source>
</evidence>
<dbReference type="GO" id="GO:0004175">
    <property type="term" value="F:endopeptidase activity"/>
    <property type="evidence" value="ECO:0007669"/>
    <property type="project" value="TreeGrafter"/>
</dbReference>
<dbReference type="GO" id="GO:0006508">
    <property type="term" value="P:proteolysis"/>
    <property type="evidence" value="ECO:0007669"/>
    <property type="project" value="UniProtKB-KW"/>
</dbReference>
<feature type="compositionally biased region" description="Acidic residues" evidence="7">
    <location>
        <begin position="374"/>
        <end position="384"/>
    </location>
</feature>